<dbReference type="RefSeq" id="XP_005756691.1">
    <property type="nucleotide sequence ID" value="XM_005756634.1"/>
</dbReference>
<feature type="region of interest" description="Disordered" evidence="7">
    <location>
        <begin position="79"/>
        <end position="122"/>
    </location>
</feature>
<dbReference type="HOGENOM" id="CLU_703216_0_0_1"/>
<keyword evidence="2" id="KW-0328">Glycosyltransferase</keyword>
<evidence type="ECO:0000256" key="1">
    <source>
        <dbReference type="ARBA" id="ARBA00004167"/>
    </source>
</evidence>
<proteinExistence type="predicted"/>
<evidence type="ECO:0000256" key="2">
    <source>
        <dbReference type="ARBA" id="ARBA00022676"/>
    </source>
</evidence>
<dbReference type="eggNOG" id="ENOG502QQNK">
    <property type="taxonomic scope" value="Eukaryota"/>
</dbReference>
<reference evidence="10" key="2">
    <citation type="submission" date="2024-10" db="UniProtKB">
        <authorList>
            <consortium name="EnsemblProtists"/>
        </authorList>
    </citation>
    <scope>IDENTIFICATION</scope>
</reference>
<dbReference type="GO" id="GO:0016020">
    <property type="term" value="C:membrane"/>
    <property type="evidence" value="ECO:0007669"/>
    <property type="project" value="UniProtKB-SubCell"/>
</dbReference>
<evidence type="ECO:0000256" key="4">
    <source>
        <dbReference type="ARBA" id="ARBA00022692"/>
    </source>
</evidence>
<dbReference type="InterPro" id="IPR056508">
    <property type="entry name" value="HPAT-like"/>
</dbReference>
<comment type="subcellular location">
    <subcellularLocation>
        <location evidence="1">Membrane</location>
        <topology evidence="1">Single-pass membrane protein</topology>
    </subcellularLocation>
</comment>
<dbReference type="STRING" id="2903.R1B5A4"/>
<dbReference type="Proteomes" id="UP000013827">
    <property type="component" value="Unassembled WGS sequence"/>
</dbReference>
<feature type="chain" id="PRO_5044267604" description="Hydroxyproline O-arabinosyltransferase-like domain-containing protein" evidence="8">
    <location>
        <begin position="24"/>
        <end position="393"/>
    </location>
</feature>
<keyword evidence="11" id="KW-1185">Reference proteome</keyword>
<dbReference type="Pfam" id="PF23452">
    <property type="entry name" value="HPAT"/>
    <property type="match status" value="1"/>
</dbReference>
<keyword evidence="5" id="KW-1133">Transmembrane helix</keyword>
<dbReference type="PANTHER" id="PTHR31485">
    <property type="entry name" value="PEPTIDYL SERINE ALPHA-GALACTOSYLTRANSFERASE"/>
    <property type="match status" value="1"/>
</dbReference>
<evidence type="ECO:0000256" key="3">
    <source>
        <dbReference type="ARBA" id="ARBA00022679"/>
    </source>
</evidence>
<dbReference type="GeneID" id="17250422"/>
<feature type="domain" description="Hydroxyproline O-arabinosyltransferase-like" evidence="9">
    <location>
        <begin position="127"/>
        <end position="391"/>
    </location>
</feature>
<dbReference type="EnsemblProtists" id="EOD04262">
    <property type="protein sequence ID" value="EOD04262"/>
    <property type="gene ID" value="EMIHUDRAFT_453940"/>
</dbReference>
<keyword evidence="4" id="KW-0812">Transmembrane</keyword>
<evidence type="ECO:0000256" key="8">
    <source>
        <dbReference type="SAM" id="SignalP"/>
    </source>
</evidence>
<dbReference type="KEGG" id="ehx:EMIHUDRAFT_453940"/>
<evidence type="ECO:0000256" key="6">
    <source>
        <dbReference type="ARBA" id="ARBA00023136"/>
    </source>
</evidence>
<sequence>MLMALSVLLLVTMLFITHNSLDSAVVRGDSDQQRQWMAQQFSRIHSSQLRLEERLQAIDGRLDGLVSNGLPQASQPLLAQPASAAADTVAPERGLRQPSAAKEGRAKRHARGSASAAGCEGERRPYHDSLYQAWQTRIMYYHYQRQRAADPCGEVGGFTRMLNSATWRPGEDATGQPGDDAEIPTVLVDQLTPGSGCREGGDSDTCDFGFPVMNRPHGVAQLLAKMGRGEVPQIVEDYVLITETDHVFLRPLPNRATPQRPVCYPFGYMKAEAPELRPIVSRYGFDPSVVDPCGPSPVLIHLPLLRRLTPGWLRLSFALKRDDEASRVFGWVLEMWGYTLAAAQLGVRHECVEQLQQEPSSLWHTELDGEPYIYHYTFGLEFTTDGLPVTGVG</sequence>
<evidence type="ECO:0000259" key="9">
    <source>
        <dbReference type="Pfam" id="PF23452"/>
    </source>
</evidence>
<evidence type="ECO:0000256" key="7">
    <source>
        <dbReference type="SAM" id="MobiDB-lite"/>
    </source>
</evidence>
<protein>
    <recommendedName>
        <fullName evidence="9">Hydroxyproline O-arabinosyltransferase-like domain-containing protein</fullName>
    </recommendedName>
</protein>
<dbReference type="AlphaFoldDB" id="A0A0D3HZ27"/>
<organism evidence="10 11">
    <name type="scientific">Emiliania huxleyi (strain CCMP1516)</name>
    <dbReference type="NCBI Taxonomy" id="280463"/>
    <lineage>
        <taxon>Eukaryota</taxon>
        <taxon>Haptista</taxon>
        <taxon>Haptophyta</taxon>
        <taxon>Prymnesiophyceae</taxon>
        <taxon>Isochrysidales</taxon>
        <taxon>Noelaerhabdaceae</taxon>
        <taxon>Emiliania</taxon>
    </lineage>
</organism>
<dbReference type="InterPro" id="IPR044845">
    <property type="entry name" value="HPAT/SRGT1-like"/>
</dbReference>
<dbReference type="GO" id="GO:0016757">
    <property type="term" value="F:glycosyltransferase activity"/>
    <property type="evidence" value="ECO:0007669"/>
    <property type="project" value="UniProtKB-KW"/>
</dbReference>
<evidence type="ECO:0000313" key="10">
    <source>
        <dbReference type="EnsemblProtists" id="EOD04262"/>
    </source>
</evidence>
<evidence type="ECO:0000256" key="5">
    <source>
        <dbReference type="ARBA" id="ARBA00022989"/>
    </source>
</evidence>
<feature type="signal peptide" evidence="8">
    <location>
        <begin position="1"/>
        <end position="23"/>
    </location>
</feature>
<name>A0A0D3HZ27_EMIH1</name>
<reference evidence="11" key="1">
    <citation type="journal article" date="2013" name="Nature">
        <title>Pan genome of the phytoplankton Emiliania underpins its global distribution.</title>
        <authorList>
            <person name="Read B.A."/>
            <person name="Kegel J."/>
            <person name="Klute M.J."/>
            <person name="Kuo A."/>
            <person name="Lefebvre S.C."/>
            <person name="Maumus F."/>
            <person name="Mayer C."/>
            <person name="Miller J."/>
            <person name="Monier A."/>
            <person name="Salamov A."/>
            <person name="Young J."/>
            <person name="Aguilar M."/>
            <person name="Claverie J.M."/>
            <person name="Frickenhaus S."/>
            <person name="Gonzalez K."/>
            <person name="Herman E.K."/>
            <person name="Lin Y.C."/>
            <person name="Napier J."/>
            <person name="Ogata H."/>
            <person name="Sarno A.F."/>
            <person name="Shmutz J."/>
            <person name="Schroeder D."/>
            <person name="de Vargas C."/>
            <person name="Verret F."/>
            <person name="von Dassow P."/>
            <person name="Valentin K."/>
            <person name="Van de Peer Y."/>
            <person name="Wheeler G."/>
            <person name="Dacks J.B."/>
            <person name="Delwiche C.F."/>
            <person name="Dyhrman S.T."/>
            <person name="Glockner G."/>
            <person name="John U."/>
            <person name="Richards T."/>
            <person name="Worden A.Z."/>
            <person name="Zhang X."/>
            <person name="Grigoriev I.V."/>
            <person name="Allen A.E."/>
            <person name="Bidle K."/>
            <person name="Borodovsky M."/>
            <person name="Bowler C."/>
            <person name="Brownlee C."/>
            <person name="Cock J.M."/>
            <person name="Elias M."/>
            <person name="Gladyshev V.N."/>
            <person name="Groth M."/>
            <person name="Guda C."/>
            <person name="Hadaegh A."/>
            <person name="Iglesias-Rodriguez M.D."/>
            <person name="Jenkins J."/>
            <person name="Jones B.M."/>
            <person name="Lawson T."/>
            <person name="Leese F."/>
            <person name="Lindquist E."/>
            <person name="Lobanov A."/>
            <person name="Lomsadze A."/>
            <person name="Malik S.B."/>
            <person name="Marsh M.E."/>
            <person name="Mackinder L."/>
            <person name="Mock T."/>
            <person name="Mueller-Roeber B."/>
            <person name="Pagarete A."/>
            <person name="Parker M."/>
            <person name="Probert I."/>
            <person name="Quesneville H."/>
            <person name="Raines C."/>
            <person name="Rensing S.A."/>
            <person name="Riano-Pachon D.M."/>
            <person name="Richier S."/>
            <person name="Rokitta S."/>
            <person name="Shiraiwa Y."/>
            <person name="Soanes D.M."/>
            <person name="van der Giezen M."/>
            <person name="Wahlund T.M."/>
            <person name="Williams B."/>
            <person name="Wilson W."/>
            <person name="Wolfe G."/>
            <person name="Wurch L.L."/>
        </authorList>
    </citation>
    <scope>NUCLEOTIDE SEQUENCE</scope>
</reference>
<keyword evidence="3" id="KW-0808">Transferase</keyword>
<keyword evidence="6" id="KW-0472">Membrane</keyword>
<accession>A0A0D3HZ27</accession>
<dbReference type="PaxDb" id="2903-EOD04262"/>
<dbReference type="PANTHER" id="PTHR31485:SF7">
    <property type="entry name" value="PEPTIDYL SERINE ALPHA-GALACTOSYLTRANSFERASE"/>
    <property type="match status" value="1"/>
</dbReference>
<keyword evidence="8" id="KW-0732">Signal</keyword>
<evidence type="ECO:0000313" key="11">
    <source>
        <dbReference type="Proteomes" id="UP000013827"/>
    </source>
</evidence>